<dbReference type="AlphaFoldDB" id="A0A399F4M1"/>
<comment type="caution">
    <text evidence="7">The sequence shown here is derived from an EMBL/GenBank/DDBJ whole genome shotgun (WGS) entry which is preliminary data.</text>
</comment>
<evidence type="ECO:0000259" key="5">
    <source>
        <dbReference type="Pfam" id="PF00326"/>
    </source>
</evidence>
<evidence type="ECO:0000256" key="1">
    <source>
        <dbReference type="ARBA" id="ARBA00005228"/>
    </source>
</evidence>
<evidence type="ECO:0000256" key="4">
    <source>
        <dbReference type="ARBA" id="ARBA00022825"/>
    </source>
</evidence>
<gene>
    <name evidence="7" type="primary">dapb1_1</name>
    <name evidence="7" type="ORF">Mterra_00229</name>
</gene>
<keyword evidence="3 7" id="KW-0378">Hydrolase</keyword>
<feature type="domain" description="Peptidase S9 prolyl oligopeptidase catalytic" evidence="5">
    <location>
        <begin position="451"/>
        <end position="667"/>
    </location>
</feature>
<keyword evidence="4" id="KW-0720">Serine protease</keyword>
<dbReference type="InterPro" id="IPR002470">
    <property type="entry name" value="Peptidase_S9A"/>
</dbReference>
<dbReference type="Pfam" id="PF02897">
    <property type="entry name" value="Peptidase_S9_N"/>
    <property type="match status" value="1"/>
</dbReference>
<dbReference type="GO" id="GO:0006508">
    <property type="term" value="P:proteolysis"/>
    <property type="evidence" value="ECO:0007669"/>
    <property type="project" value="UniProtKB-KW"/>
</dbReference>
<feature type="domain" description="Peptidase S9A N-terminal" evidence="6">
    <location>
        <begin position="9"/>
        <end position="391"/>
    </location>
</feature>
<dbReference type="PANTHER" id="PTHR11757">
    <property type="entry name" value="PROTEASE FAMILY S9A OLIGOPEPTIDASE"/>
    <property type="match status" value="1"/>
</dbReference>
<dbReference type="GO" id="GO:0004177">
    <property type="term" value="F:aminopeptidase activity"/>
    <property type="evidence" value="ECO:0007669"/>
    <property type="project" value="UniProtKB-KW"/>
</dbReference>
<dbReference type="EMBL" id="QXDL01000004">
    <property type="protein sequence ID" value="RIH90735.1"/>
    <property type="molecule type" value="Genomic_DNA"/>
</dbReference>
<accession>A0A399F4M1</accession>
<comment type="similarity">
    <text evidence="1">Belongs to the peptidase S9A family.</text>
</comment>
<evidence type="ECO:0000256" key="3">
    <source>
        <dbReference type="ARBA" id="ARBA00022801"/>
    </source>
</evidence>
<reference evidence="7 8" key="1">
    <citation type="submission" date="2018-08" db="EMBL/GenBank/DDBJ databases">
        <title>Meiothermus terrae DSM 26712 genome sequencing project.</title>
        <authorList>
            <person name="Da Costa M.S."/>
            <person name="Albuquerque L."/>
            <person name="Raposo P."/>
            <person name="Froufe H.J.C."/>
            <person name="Barroso C.S."/>
            <person name="Egas C."/>
        </authorList>
    </citation>
    <scope>NUCLEOTIDE SEQUENCE [LARGE SCALE GENOMIC DNA]</scope>
    <source>
        <strain evidence="7 8">DSM 26712</strain>
    </source>
</reference>
<dbReference type="PRINTS" id="PR00862">
    <property type="entry name" value="PROLIGOPTASE"/>
</dbReference>
<evidence type="ECO:0000256" key="2">
    <source>
        <dbReference type="ARBA" id="ARBA00022670"/>
    </source>
</evidence>
<keyword evidence="7" id="KW-0031">Aminopeptidase</keyword>
<dbReference type="PANTHER" id="PTHR11757:SF19">
    <property type="entry name" value="PROLYL ENDOPEPTIDASE-LIKE"/>
    <property type="match status" value="1"/>
</dbReference>
<dbReference type="SUPFAM" id="SSF50993">
    <property type="entry name" value="Peptidase/esterase 'gauge' domain"/>
    <property type="match status" value="1"/>
</dbReference>
<dbReference type="InterPro" id="IPR051543">
    <property type="entry name" value="Serine_Peptidase_S9A"/>
</dbReference>
<protein>
    <submittedName>
        <fullName evidence="7">Dipeptidyl aminopeptidase BI</fullName>
        <ecNumber evidence="7">3.4.14.-</ecNumber>
    </submittedName>
</protein>
<organism evidence="7 8">
    <name type="scientific">Calidithermus terrae</name>
    <dbReference type="NCBI Taxonomy" id="1408545"/>
    <lineage>
        <taxon>Bacteria</taxon>
        <taxon>Thermotogati</taxon>
        <taxon>Deinococcota</taxon>
        <taxon>Deinococci</taxon>
        <taxon>Thermales</taxon>
        <taxon>Thermaceae</taxon>
        <taxon>Calidithermus</taxon>
    </lineage>
</organism>
<evidence type="ECO:0000313" key="7">
    <source>
        <dbReference type="EMBL" id="RIH90735.1"/>
    </source>
</evidence>
<dbReference type="InterPro" id="IPR029058">
    <property type="entry name" value="AB_hydrolase_fold"/>
</dbReference>
<dbReference type="OrthoDB" id="9801421at2"/>
<dbReference type="Gene3D" id="3.40.50.1820">
    <property type="entry name" value="alpha/beta hydrolase"/>
    <property type="match status" value="1"/>
</dbReference>
<name>A0A399F4M1_9DEIN</name>
<dbReference type="SUPFAM" id="SSF53474">
    <property type="entry name" value="alpha/beta-Hydrolases"/>
    <property type="match status" value="1"/>
</dbReference>
<keyword evidence="2" id="KW-0645">Protease</keyword>
<dbReference type="InterPro" id="IPR001375">
    <property type="entry name" value="Peptidase_S9_cat"/>
</dbReference>
<dbReference type="RefSeq" id="WP_084542472.1">
    <property type="nucleotide sequence ID" value="NZ_QXDL01000004.1"/>
</dbReference>
<dbReference type="EC" id="3.4.14.-" evidence="7"/>
<dbReference type="Pfam" id="PF00326">
    <property type="entry name" value="Peptidase_S9"/>
    <property type="match status" value="1"/>
</dbReference>
<dbReference type="Proteomes" id="UP000265715">
    <property type="component" value="Unassembled WGS sequence"/>
</dbReference>
<evidence type="ECO:0000259" key="6">
    <source>
        <dbReference type="Pfam" id="PF02897"/>
    </source>
</evidence>
<keyword evidence="8" id="KW-1185">Reference proteome</keyword>
<proteinExistence type="inferred from homology"/>
<sequence length="684" mass="76050">MSDSHNPKPDEFAWLEDLCDPRTRRFLEDENTRVERFLAGHVGLYRAVISELMALRSVFTESPAMPVGNYLYYDRTDSPDGWPVFCRRRVGTLEEEVLVDVGELASERGSLHAMVGSVKPNDDHSKIALSIDLTGHERYTVLVRDLENGRFLEEIPDVYADFEWSPDGKGLYLLGLSESGRPERLLFRPLGPQGVGHQTLLVEPNEHYALTLARSRSRAYLFVTSVGAEDTEVHYLELDRPNRPVQLFYQRRERLRYWLEHCRDRFAVLTNLDRTDLRVMFAPCEPTPPEGWIEALSPAEGVVSGMDAFASHLVIYGHENGCGRIWVHDLAQGETWPIPAPEAGVPEGLGVFSPAENGDYHARWFRFEFSSLVTPEGLWEVDLETRSVRLVHRHSIPGYDSGNYCAERVWAETDDGSAIPISLVYRHGCAAGTVRPLYLYVYGAYGAVTSPSFSPFRLPLLDRGVAFAIGHIRGGGERGQAWHDGGRRLNKRNAALDVIACAQHLIREGYACPDSLVLAGVSAGGAAVGAALNARPDLFRAVVARVPFVDVVGGMLDETSALSALETAEWGDPDAPDELAYMFSYSPYQNLKPGRYPAILAVGAMNDTRVPYWMPAKWVARIRSYRTGRNRLLLKTHLDTGHLGAGNLIDELEDAALEWAFVLACVGRDTHGDIAEKATTQACP</sequence>
<dbReference type="InterPro" id="IPR023302">
    <property type="entry name" value="Pept_S9A_N"/>
</dbReference>
<dbReference type="GO" id="GO:0004252">
    <property type="term" value="F:serine-type endopeptidase activity"/>
    <property type="evidence" value="ECO:0007669"/>
    <property type="project" value="InterPro"/>
</dbReference>
<dbReference type="Gene3D" id="2.130.10.120">
    <property type="entry name" value="Prolyl oligopeptidase, N-terminal domain"/>
    <property type="match status" value="1"/>
</dbReference>
<evidence type="ECO:0000313" key="8">
    <source>
        <dbReference type="Proteomes" id="UP000265715"/>
    </source>
</evidence>